<dbReference type="InterPro" id="IPR049368">
    <property type="entry name" value="FkbO_Hyg5-like_N"/>
</dbReference>
<evidence type="ECO:0000313" key="2">
    <source>
        <dbReference type="EMBL" id="WRL44330.1"/>
    </source>
</evidence>
<organism evidence="2 3">
    <name type="scientific">Aromatoleum evansii</name>
    <name type="common">Azoarcus evansii</name>
    <dbReference type="NCBI Taxonomy" id="59406"/>
    <lineage>
        <taxon>Bacteria</taxon>
        <taxon>Pseudomonadati</taxon>
        <taxon>Pseudomonadota</taxon>
        <taxon>Betaproteobacteria</taxon>
        <taxon>Rhodocyclales</taxon>
        <taxon>Rhodocyclaceae</taxon>
        <taxon>Aromatoleum</taxon>
    </lineage>
</organism>
<dbReference type="CDD" id="cd06153">
    <property type="entry name" value="YjgF_YER057c_UK114_like_5"/>
    <property type="match status" value="1"/>
</dbReference>
<dbReference type="Gene3D" id="3.30.1330.40">
    <property type="entry name" value="RutC-like"/>
    <property type="match status" value="1"/>
</dbReference>
<reference evidence="2 3" key="1">
    <citation type="submission" date="2023-12" db="EMBL/GenBank/DDBJ databases">
        <title>A. evansii MAY27, complete genome.</title>
        <authorList>
            <person name="Wang Y."/>
        </authorList>
    </citation>
    <scope>NUCLEOTIDE SEQUENCE [LARGE SCALE GENOMIC DNA]</scope>
    <source>
        <strain evidence="2 3">MAY27</strain>
    </source>
</reference>
<dbReference type="SUPFAM" id="SSF55298">
    <property type="entry name" value="YjgF-like"/>
    <property type="match status" value="1"/>
</dbReference>
<evidence type="ECO:0000259" key="1">
    <source>
        <dbReference type="Pfam" id="PF21168"/>
    </source>
</evidence>
<accession>A0ABZ1AFP7</accession>
<keyword evidence="3" id="KW-1185">Reference proteome</keyword>
<dbReference type="RefSeq" id="WP_246262411.1">
    <property type="nucleotide sequence ID" value="NZ_CAWPLS010000282.1"/>
</dbReference>
<gene>
    <name evidence="2" type="ORF">U5817_14045</name>
</gene>
<dbReference type="Pfam" id="PF21168">
    <property type="entry name" value="FkbO_Hyg5-like_N"/>
    <property type="match status" value="1"/>
</dbReference>
<dbReference type="InterPro" id="IPR035959">
    <property type="entry name" value="RutC-like_sf"/>
</dbReference>
<name>A0ABZ1AFP7_AROEV</name>
<feature type="domain" description="Chorismatase FkbO/Hyg5-like N-terminal" evidence="1">
    <location>
        <begin position="64"/>
        <end position="194"/>
    </location>
</feature>
<dbReference type="Proteomes" id="UP001626593">
    <property type="component" value="Chromosome"/>
</dbReference>
<proteinExistence type="predicted"/>
<evidence type="ECO:0000313" key="3">
    <source>
        <dbReference type="Proteomes" id="UP001626593"/>
    </source>
</evidence>
<protein>
    <recommendedName>
        <fullName evidence="1">Chorismatase FkbO/Hyg5-like N-terminal domain-containing protein</fullName>
    </recommendedName>
</protein>
<sequence>MSLVRGLSLAYMPMSSVRECAPQWWDEVLGVAILGEGDAGCVPSGVPLARVATPVLAGPRSVCEVWRAGRPTRAGVHGRVRYRCTESMLFGAIALDEGEMPVDADGVSALQRATRAAYREVFDLLDEAGYPALFRAWNYFPAINAVIDGSERYWQFNAGRQDAFGAGGRSTIGSVPAACALGSASGPFTLYFIALRDAPQAIENPRQVCAYHYPRQYGPRSPTFARASLAPSLTSPTLFVSGTASIVGHETLHRGDVVAQTAESFRNIEAVLGEARRAAPAGIALAPGDLAYKVYVRHAGDLDAVRRCVREHLGDAVPVVYVQADVCREDLLVEVEASGGHAMEDWR</sequence>
<dbReference type="EMBL" id="CP141259">
    <property type="protein sequence ID" value="WRL44330.1"/>
    <property type="molecule type" value="Genomic_DNA"/>
</dbReference>